<evidence type="ECO:0000256" key="1">
    <source>
        <dbReference type="ARBA" id="ARBA00023125"/>
    </source>
</evidence>
<dbReference type="SMART" id="SM01043">
    <property type="entry name" value="BTAD"/>
    <property type="match status" value="1"/>
</dbReference>
<dbReference type="EMBL" id="JADQDK010000001">
    <property type="protein sequence ID" value="MBW0134416.1"/>
    <property type="molecule type" value="Genomic_DNA"/>
</dbReference>
<dbReference type="InterPro" id="IPR058852">
    <property type="entry name" value="HTH_77"/>
</dbReference>
<keyword evidence="5" id="KW-1185">Reference proteome</keyword>
<evidence type="ECO:0000313" key="4">
    <source>
        <dbReference type="EMBL" id="MBW0134416.1"/>
    </source>
</evidence>
<dbReference type="SMART" id="SM00862">
    <property type="entry name" value="Trans_reg_C"/>
    <property type="match status" value="1"/>
</dbReference>
<comment type="caution">
    <text evidence="4">The sequence shown here is derived from an EMBL/GenBank/DDBJ whole genome shotgun (WGS) entry which is preliminary data.</text>
</comment>
<dbReference type="InterPro" id="IPR001867">
    <property type="entry name" value="OmpR/PhoB-type_DNA-bd"/>
</dbReference>
<accession>A0ABS6UQ80</accession>
<evidence type="ECO:0000256" key="2">
    <source>
        <dbReference type="PROSITE-ProRule" id="PRU01091"/>
    </source>
</evidence>
<dbReference type="PROSITE" id="PS51755">
    <property type="entry name" value="OMPR_PHOB"/>
    <property type="match status" value="1"/>
</dbReference>
<reference evidence="4 5" key="1">
    <citation type="submission" date="2020-11" db="EMBL/GenBank/DDBJ databases">
        <title>Pseudonocardia abyssalis sp. nov. and Pseudonocardia oceani sp. nov., description and phylogenomic analysis of two novel actinomycetes isolated from the deep Southern Ocean.</title>
        <authorList>
            <person name="Parra J."/>
        </authorList>
    </citation>
    <scope>NUCLEOTIDE SEQUENCE [LARGE SCALE GENOMIC DNA]</scope>
    <source>
        <strain evidence="4 5">KRD-168</strain>
    </source>
</reference>
<dbReference type="PANTHER" id="PTHR47691:SF3">
    <property type="entry name" value="HTH-TYPE TRANSCRIPTIONAL REGULATOR RV0890C-RELATED"/>
    <property type="match status" value="1"/>
</dbReference>
<name>A0ABS6UQ80_9PSEU</name>
<feature type="domain" description="OmpR/PhoB-type" evidence="3">
    <location>
        <begin position="1"/>
        <end position="95"/>
    </location>
</feature>
<dbReference type="RefSeq" id="WP_218615960.1">
    <property type="nucleotide sequence ID" value="NZ_JADQDK010000001.1"/>
</dbReference>
<dbReference type="CDD" id="cd15831">
    <property type="entry name" value="BTAD"/>
    <property type="match status" value="1"/>
</dbReference>
<evidence type="ECO:0000259" key="3">
    <source>
        <dbReference type="PROSITE" id="PS51755"/>
    </source>
</evidence>
<dbReference type="InterPro" id="IPR005158">
    <property type="entry name" value="BTAD"/>
</dbReference>
<protein>
    <recommendedName>
        <fullName evidence="3">OmpR/PhoB-type domain-containing protein</fullName>
    </recommendedName>
</protein>
<keyword evidence="1 2" id="KW-0238">DNA-binding</keyword>
<dbReference type="Pfam" id="PF13401">
    <property type="entry name" value="AAA_22"/>
    <property type="match status" value="1"/>
</dbReference>
<dbReference type="Pfam" id="PF03704">
    <property type="entry name" value="BTAD"/>
    <property type="match status" value="1"/>
</dbReference>
<dbReference type="InterPro" id="IPR049945">
    <property type="entry name" value="AAA_22"/>
</dbReference>
<sequence length="996" mass="104870">MSDVEVRVLGPLEVWVDGCAVRIGSRKQRLLLAALAVQDNRPVGTDALTELLWAAGEVPPSVRVTLRSLVSRLRSALGPAGDRLAPRGGGYVLTVDPAAIDAVRFERGLARGREQLAAGHAAAAVGTLRDALALWRGPAHAELDGHGFARAPAHRLEEARASAVEDLVDAELRAGLTADALDRAEGQVLAHPLRERAWGQLMLARYRCGRQADALAAYRTVHALLRDELAVAPTPALVELQARILRQDPLLAADGGPGPADHAAVPDLPTAPTPLVGRSAVLAELAGLLAGTRLLTLTGVAGVGKTRVALQLATDAAPAHDGGVRLVELAPLDRAAGDGTVLGEVATALGVATAGAGTPAAIVQRIAGRLGDRPLLLVVDNCEHVVGAVARAVEALRRRCPRLTVLATSREPLGLAGEVTRVVPPLSLPAPDAVAVADLAGSDAAVLFRQRARAAAADFELDAGTAAAVARICRRLDGIPLALELAAARMRVLSAEQVAARLDDRFTLLTAGHRTASPRQRTLRGAIEWSHDLLSVDEQVVLRRLAVFAAGFDLDAAAAVAGDGGDAGRVAELVSRLVDKSVVSTRRRRGEVRFVLLETVRGFAAERLSDAGEVGSVRARHRAHYVGSAREQRRVWGAGWDSALWHRRVAAEEENFRAAVASALADGDHDGALLLLSGLWVHWAWAAGRAEAVGWLQAVVDGPGTDAVARCECVVGLAVLLRWWEVGDPERSVRLFVRAAELAEEADDDACRFWVRYFHAEFRMLRGDRDGARAGYLDALRWAVPRSSAGWCSYSFGWLAMGAGDAAAARAEFARAVDLSGDDDLVRPHALAALAPLLAGADPAEASAVAGRALASARDFPLPGVHVMALVRAAQTYVLCGEDDIARDVVAELLDLQHRLGNLQFRAETFEVVSVLAARSGDHRVAARLLGAGGAVRAARTEDDAGVRVLGDVVAATRRSMLAGLGPEAYGREAAAGAAVPVPDLVAEVRAARLRR</sequence>
<evidence type="ECO:0000313" key="5">
    <source>
        <dbReference type="Proteomes" id="UP000694287"/>
    </source>
</evidence>
<dbReference type="Proteomes" id="UP000694287">
    <property type="component" value="Unassembled WGS sequence"/>
</dbReference>
<proteinExistence type="predicted"/>
<dbReference type="PANTHER" id="PTHR47691">
    <property type="entry name" value="REGULATOR-RELATED"/>
    <property type="match status" value="1"/>
</dbReference>
<gene>
    <name evidence="4" type="ORF">I4I81_09115</name>
</gene>
<dbReference type="Pfam" id="PF25872">
    <property type="entry name" value="HTH_77"/>
    <property type="match status" value="1"/>
</dbReference>
<organism evidence="4 5">
    <name type="scientific">Pseudonocardia abyssalis</name>
    <dbReference type="NCBI Taxonomy" id="2792008"/>
    <lineage>
        <taxon>Bacteria</taxon>
        <taxon>Bacillati</taxon>
        <taxon>Actinomycetota</taxon>
        <taxon>Actinomycetes</taxon>
        <taxon>Pseudonocardiales</taxon>
        <taxon>Pseudonocardiaceae</taxon>
        <taxon>Pseudonocardia</taxon>
    </lineage>
</organism>
<feature type="DNA-binding region" description="OmpR/PhoB-type" evidence="2">
    <location>
        <begin position="1"/>
        <end position="95"/>
    </location>
</feature>